<dbReference type="STRING" id="1123034.GCA_000685805_01943"/>
<proteinExistence type="predicted"/>
<reference evidence="1 2" key="1">
    <citation type="submission" date="2018-06" db="EMBL/GenBank/DDBJ databases">
        <authorList>
            <consortium name="Pathogen Informatics"/>
            <person name="Doyle S."/>
        </authorList>
    </citation>
    <scope>NUCLEOTIDE SEQUENCE [LARGE SCALE GENOMIC DNA]</scope>
    <source>
        <strain evidence="1 2">NCTC10526</strain>
    </source>
</reference>
<dbReference type="RefSeq" id="WP_028859423.1">
    <property type="nucleotide sequence ID" value="NZ_CAJHAQ010000001.1"/>
</dbReference>
<sequence length="178" mass="19239">MAAYITVGAKTTHGGTVVSGSPHTTHNGIPVARKGDKVICKKCKKIVTIATGDPSFIIDGAPIARAGDVTTCGSKLIAIQQSFAQSDFEVGEIEPIKQPEPLQFNRSDSNHLMEEEVYDDKFQLLDELTQEPLVNVSYQLKYDGKVVSGNTDSQGFTQLIEADNPAEVSISLLVDEEE</sequence>
<gene>
    <name evidence="1" type="ORF">NCTC10526_00094</name>
</gene>
<dbReference type="InterPro" id="IPR008727">
    <property type="entry name" value="PAAR_motif"/>
</dbReference>
<accession>A0A379LI83</accession>
<dbReference type="Pfam" id="PF05488">
    <property type="entry name" value="PAAR_motif"/>
    <property type="match status" value="1"/>
</dbReference>
<dbReference type="CDD" id="cd14744">
    <property type="entry name" value="PAAR_CT_2"/>
    <property type="match status" value="1"/>
</dbReference>
<organism evidence="1 2">
    <name type="scientific">Psychrobacter phenylpyruvicus</name>
    <dbReference type="NCBI Taxonomy" id="29432"/>
    <lineage>
        <taxon>Bacteria</taxon>
        <taxon>Pseudomonadati</taxon>
        <taxon>Pseudomonadota</taxon>
        <taxon>Gammaproteobacteria</taxon>
        <taxon>Moraxellales</taxon>
        <taxon>Moraxellaceae</taxon>
        <taxon>Psychrobacter</taxon>
    </lineage>
</organism>
<dbReference type="Proteomes" id="UP000254123">
    <property type="component" value="Unassembled WGS sequence"/>
</dbReference>
<dbReference type="AlphaFoldDB" id="A0A379LI83"/>
<evidence type="ECO:0000313" key="2">
    <source>
        <dbReference type="Proteomes" id="UP000254123"/>
    </source>
</evidence>
<evidence type="ECO:0000313" key="1">
    <source>
        <dbReference type="EMBL" id="SUD89795.1"/>
    </source>
</evidence>
<keyword evidence="2" id="KW-1185">Reference proteome</keyword>
<dbReference type="EMBL" id="UGVC01000001">
    <property type="protein sequence ID" value="SUD89795.1"/>
    <property type="molecule type" value="Genomic_DNA"/>
</dbReference>
<dbReference type="Gene3D" id="2.60.200.60">
    <property type="match status" value="1"/>
</dbReference>
<name>A0A379LI83_9GAMM</name>
<protein>
    <submittedName>
        <fullName evidence="1">Uncharacterized conserved protein</fullName>
    </submittedName>
</protein>